<proteinExistence type="predicted"/>
<gene>
    <name evidence="2" type="ORF">AWC17_08280</name>
</gene>
<keyword evidence="1" id="KW-1133">Transmembrane helix</keyword>
<name>A0A0F5NAZ9_9MYCO</name>
<reference evidence="2 3" key="1">
    <citation type="submission" date="2016-01" db="EMBL/GenBank/DDBJ databases">
        <title>The new phylogeny of the genus Mycobacterium.</title>
        <authorList>
            <person name="Tarcisio F."/>
            <person name="Conor M."/>
            <person name="Antonella G."/>
            <person name="Elisabetta G."/>
            <person name="Giulia F.S."/>
            <person name="Sara T."/>
            <person name="Anna F."/>
            <person name="Clotilde B."/>
            <person name="Roberto B."/>
            <person name="Veronica D.S."/>
            <person name="Fabio R."/>
            <person name="Monica P."/>
            <person name="Olivier J."/>
            <person name="Enrico T."/>
            <person name="Nicola S."/>
        </authorList>
    </citation>
    <scope>NUCLEOTIDE SEQUENCE [LARGE SCALE GENOMIC DNA]</scope>
    <source>
        <strain evidence="2 3">DSM 44803</strain>
    </source>
</reference>
<feature type="transmembrane region" description="Helical" evidence="1">
    <location>
        <begin position="12"/>
        <end position="33"/>
    </location>
</feature>
<dbReference type="STRING" id="244292.ABW17_23115"/>
<feature type="transmembrane region" description="Helical" evidence="1">
    <location>
        <begin position="45"/>
        <end position="65"/>
    </location>
</feature>
<keyword evidence="1" id="KW-0472">Membrane</keyword>
<dbReference type="Proteomes" id="UP000193781">
    <property type="component" value="Unassembled WGS sequence"/>
</dbReference>
<evidence type="ECO:0000313" key="2">
    <source>
        <dbReference type="EMBL" id="ORW20259.1"/>
    </source>
</evidence>
<organism evidence="2 3">
    <name type="scientific">Mycobacterium nebraskense</name>
    <dbReference type="NCBI Taxonomy" id="244292"/>
    <lineage>
        <taxon>Bacteria</taxon>
        <taxon>Bacillati</taxon>
        <taxon>Actinomycetota</taxon>
        <taxon>Actinomycetes</taxon>
        <taxon>Mycobacteriales</taxon>
        <taxon>Mycobacteriaceae</taxon>
        <taxon>Mycobacterium</taxon>
    </lineage>
</organism>
<sequence length="86" mass="9388">MIRRRSYNYTEGVIANVGFFGLPLLLNLFHPAAPRGGISWGFGEHGLLTNLGVTTVGNLIALPFWSSRSYSDAASSRRLTIALPRP</sequence>
<evidence type="ECO:0000256" key="1">
    <source>
        <dbReference type="SAM" id="Phobius"/>
    </source>
</evidence>
<protein>
    <submittedName>
        <fullName evidence="2">Uncharacterized protein</fullName>
    </submittedName>
</protein>
<dbReference type="AlphaFoldDB" id="A0A0F5NAZ9"/>
<dbReference type="EMBL" id="LQPH01000133">
    <property type="protein sequence ID" value="ORW20259.1"/>
    <property type="molecule type" value="Genomic_DNA"/>
</dbReference>
<keyword evidence="1" id="KW-0812">Transmembrane</keyword>
<comment type="caution">
    <text evidence="2">The sequence shown here is derived from an EMBL/GenBank/DDBJ whole genome shotgun (WGS) entry which is preliminary data.</text>
</comment>
<evidence type="ECO:0000313" key="3">
    <source>
        <dbReference type="Proteomes" id="UP000193781"/>
    </source>
</evidence>
<accession>A0A0F5NAZ9</accession>
<keyword evidence="3" id="KW-1185">Reference proteome</keyword>